<organism evidence="5 6">
    <name type="scientific">Nesidiocoris tenuis</name>
    <dbReference type="NCBI Taxonomy" id="355587"/>
    <lineage>
        <taxon>Eukaryota</taxon>
        <taxon>Metazoa</taxon>
        <taxon>Ecdysozoa</taxon>
        <taxon>Arthropoda</taxon>
        <taxon>Hexapoda</taxon>
        <taxon>Insecta</taxon>
        <taxon>Pterygota</taxon>
        <taxon>Neoptera</taxon>
        <taxon>Paraneoptera</taxon>
        <taxon>Hemiptera</taxon>
        <taxon>Heteroptera</taxon>
        <taxon>Panheteroptera</taxon>
        <taxon>Cimicomorpha</taxon>
        <taxon>Miridae</taxon>
        <taxon>Dicyphina</taxon>
        <taxon>Nesidiocoris</taxon>
    </lineage>
</organism>
<protein>
    <submittedName>
        <fullName evidence="5">WD-repeat region</fullName>
    </submittedName>
</protein>
<evidence type="ECO:0000259" key="4">
    <source>
        <dbReference type="Pfam" id="PF18891"/>
    </source>
</evidence>
<dbReference type="Gene3D" id="3.10.110.20">
    <property type="entry name" value="RWD domain-like"/>
    <property type="match status" value="1"/>
</dbReference>
<feature type="domain" description="FANCL C-terminal" evidence="2">
    <location>
        <begin position="308"/>
        <end position="369"/>
    </location>
</feature>
<dbReference type="PANTHER" id="PTHR13206:SF0">
    <property type="entry name" value="E3 UBIQUITIN-PROTEIN LIGASE FANCL"/>
    <property type="match status" value="1"/>
</dbReference>
<evidence type="ECO:0000313" key="6">
    <source>
        <dbReference type="Proteomes" id="UP001307889"/>
    </source>
</evidence>
<name>A0ABN7BG55_9HEMI</name>
<reference evidence="5 6" key="1">
    <citation type="submission" date="2023-09" db="EMBL/GenBank/DDBJ databases">
        <title>Nesidiocoris tenuis whole genome shotgun sequence.</title>
        <authorList>
            <person name="Shibata T."/>
            <person name="Shimoda M."/>
            <person name="Kobayashi T."/>
            <person name="Uehara T."/>
        </authorList>
    </citation>
    <scope>NUCLEOTIDE SEQUENCE [LARGE SCALE GENOMIC DNA]</scope>
    <source>
        <strain evidence="5 6">Japan</strain>
    </source>
</reference>
<proteinExistence type="predicted"/>
<dbReference type="InterPro" id="IPR043898">
    <property type="entry name" value="FANCL_d2"/>
</dbReference>
<accession>A0ABN7BG55</accession>
<keyword evidence="6" id="KW-1185">Reference proteome</keyword>
<feature type="domain" description="FANCL UBC-like" evidence="4">
    <location>
        <begin position="199"/>
        <end position="298"/>
    </location>
</feature>
<dbReference type="InterPro" id="IPR043003">
    <property type="entry name" value="FANCL_d3_sf"/>
</dbReference>
<dbReference type="Gene3D" id="3.30.40.10">
    <property type="entry name" value="Zinc/RING finger domain, C3HC4 (zinc finger)"/>
    <property type="match status" value="1"/>
</dbReference>
<dbReference type="InterPro" id="IPR044037">
    <property type="entry name" value="FANCL_d3"/>
</dbReference>
<dbReference type="Pfam" id="PF11793">
    <property type="entry name" value="FANCL_C"/>
    <property type="match status" value="1"/>
</dbReference>
<dbReference type="SMART" id="SM01197">
    <property type="entry name" value="FANCL_C"/>
    <property type="match status" value="1"/>
</dbReference>
<dbReference type="InterPro" id="IPR026848">
    <property type="entry name" value="Fancl"/>
</dbReference>
<dbReference type="Pfam" id="PF09765">
    <property type="entry name" value="FANCL_d1"/>
    <property type="match status" value="1"/>
</dbReference>
<dbReference type="CDD" id="cd23832">
    <property type="entry name" value="DRWD-C_FANCL"/>
    <property type="match status" value="1"/>
</dbReference>
<dbReference type="Pfam" id="PF18891">
    <property type="entry name" value="FANCL_d3"/>
    <property type="match status" value="1"/>
</dbReference>
<evidence type="ECO:0000259" key="1">
    <source>
        <dbReference type="Pfam" id="PF09765"/>
    </source>
</evidence>
<dbReference type="InterPro" id="IPR013083">
    <property type="entry name" value="Znf_RING/FYVE/PHD"/>
</dbReference>
<dbReference type="EMBL" id="AP028923">
    <property type="protein sequence ID" value="BET03269.1"/>
    <property type="molecule type" value="Genomic_DNA"/>
</dbReference>
<feature type="domain" description="Fanconi anemia complex subunit FancL WD-repeat containing" evidence="1">
    <location>
        <begin position="12"/>
        <end position="66"/>
    </location>
</feature>
<evidence type="ECO:0000259" key="3">
    <source>
        <dbReference type="Pfam" id="PF18890"/>
    </source>
</evidence>
<dbReference type="Proteomes" id="UP001307889">
    <property type="component" value="Chromosome 15"/>
</dbReference>
<dbReference type="Gene3D" id="3.10.110.10">
    <property type="entry name" value="Ubiquitin Conjugating Enzyme"/>
    <property type="match status" value="1"/>
</dbReference>
<gene>
    <name evidence="5" type="ORF">NTJ_16088</name>
</gene>
<dbReference type="PANTHER" id="PTHR13206">
    <property type="entry name" value="UBIQUITIN LIGASE PROTEIN PHF9 FANCONI ANEMIA GROUP L PROTEIN"/>
    <property type="match status" value="1"/>
</dbReference>
<evidence type="ECO:0000259" key="2">
    <source>
        <dbReference type="Pfam" id="PF11793"/>
    </source>
</evidence>
<dbReference type="SUPFAM" id="SSF57850">
    <property type="entry name" value="RING/U-box"/>
    <property type="match status" value="1"/>
</dbReference>
<evidence type="ECO:0000313" key="5">
    <source>
        <dbReference type="EMBL" id="BET03269.1"/>
    </source>
</evidence>
<sequence length="381" mass="43322">MERSSDVEALRILAEYPLIVPYPGFKKWEGFIQTKDLEAHLELDIPNYPSLKGISIKCAPEVYPLLVPLRDRAEESSLLNLLRSMSHALKSKSLFANESLDIDKQKLETVISVLKDFEIIGTSNISDLNHDDQSVTLSYVDSSGDAHQMVTRYNSDYPKSVLRIVKVDLPAETVSALEGSTNYTKLYESFRESVEGLIPFWEVAKDLEDECWVIDPEAPQRKDTYRRIFLTTDLSISVNFNTLRIGEMPDIKFFGCVSTVEQKRGEFLSRLEQEGWNNEMDVVSNLKRLLDVGSFPKKPLPSESQDALECIICVGGLEGNAPVQKWCNNDKCSSVYHRACLFRWFDELQTARRYWDYISGPCPLCKAKILCPINEEGPAKQ</sequence>
<dbReference type="InterPro" id="IPR019162">
    <property type="entry name" value="FancL_WD-rpt_cont_dom"/>
</dbReference>
<dbReference type="InterPro" id="IPR026850">
    <property type="entry name" value="FANCL_C"/>
</dbReference>
<dbReference type="Pfam" id="PF18890">
    <property type="entry name" value="FANCL_d2"/>
    <property type="match status" value="1"/>
</dbReference>
<feature type="domain" description="FANCL UBC-like" evidence="3">
    <location>
        <begin position="113"/>
        <end position="195"/>
    </location>
</feature>
<dbReference type="CDD" id="cd23831">
    <property type="entry name" value="DRWD-N_FANCL"/>
    <property type="match status" value="1"/>
</dbReference>
<dbReference type="InterPro" id="IPR016135">
    <property type="entry name" value="UBQ-conjugating_enzyme/RWD"/>
</dbReference>